<dbReference type="AlphaFoldDB" id="A0A9P1IDX3"/>
<evidence type="ECO:0000256" key="2">
    <source>
        <dbReference type="ARBA" id="ARBA00022692"/>
    </source>
</evidence>
<dbReference type="Pfam" id="PF02117">
    <property type="entry name" value="7TM_GPCR_Sra"/>
    <property type="match status" value="1"/>
</dbReference>
<evidence type="ECO:0000256" key="5">
    <source>
        <dbReference type="SAM" id="Phobius"/>
    </source>
</evidence>
<feature type="transmembrane region" description="Helical" evidence="5">
    <location>
        <begin position="33"/>
        <end position="54"/>
    </location>
</feature>
<evidence type="ECO:0000256" key="4">
    <source>
        <dbReference type="ARBA" id="ARBA00023136"/>
    </source>
</evidence>
<comment type="subcellular location">
    <subcellularLocation>
        <location evidence="1">Membrane</location>
        <topology evidence="1">Multi-pass membrane protein</topology>
    </subcellularLocation>
</comment>
<feature type="transmembrane region" description="Helical" evidence="5">
    <location>
        <begin position="209"/>
        <end position="228"/>
    </location>
</feature>
<feature type="transmembrane region" description="Helical" evidence="5">
    <location>
        <begin position="66"/>
        <end position="89"/>
    </location>
</feature>
<evidence type="ECO:0000256" key="3">
    <source>
        <dbReference type="ARBA" id="ARBA00022989"/>
    </source>
</evidence>
<dbReference type="InterPro" id="IPR000344">
    <property type="entry name" value="7TM_GPCR_serpentine_rcpt_Sra"/>
</dbReference>
<evidence type="ECO:0000313" key="6">
    <source>
        <dbReference type="EMBL" id="CAI5443384.1"/>
    </source>
</evidence>
<dbReference type="PANTHER" id="PTHR31357">
    <property type="entry name" value="SERPENTINE RECEPTOR CLASS ALPHA-10"/>
    <property type="match status" value="1"/>
</dbReference>
<gene>
    <name evidence="6" type="ORF">CAMP_LOCUS6021</name>
</gene>
<evidence type="ECO:0000256" key="1">
    <source>
        <dbReference type="ARBA" id="ARBA00004141"/>
    </source>
</evidence>
<protein>
    <submittedName>
        <fullName evidence="6">Uncharacterized protein</fullName>
    </submittedName>
</protein>
<accession>A0A9P1IDX3</accession>
<feature type="transmembrane region" description="Helical" evidence="5">
    <location>
        <begin position="115"/>
        <end position="137"/>
    </location>
</feature>
<keyword evidence="7" id="KW-1185">Reference proteome</keyword>
<dbReference type="Proteomes" id="UP001152747">
    <property type="component" value="Unassembled WGS sequence"/>
</dbReference>
<keyword evidence="2 5" id="KW-0812">Transmembrane</keyword>
<dbReference type="InterPro" id="IPR051080">
    <property type="entry name" value="Nematode_rcpt-like_serp_alpha"/>
</dbReference>
<reference evidence="6" key="1">
    <citation type="submission" date="2022-11" db="EMBL/GenBank/DDBJ databases">
        <authorList>
            <person name="Kikuchi T."/>
        </authorList>
    </citation>
    <scope>NUCLEOTIDE SEQUENCE</scope>
    <source>
        <strain evidence="6">PS1010</strain>
    </source>
</reference>
<feature type="transmembrane region" description="Helical" evidence="5">
    <location>
        <begin position="168"/>
        <end position="189"/>
    </location>
</feature>
<dbReference type="EMBL" id="CANHGI010000002">
    <property type="protein sequence ID" value="CAI5443384.1"/>
    <property type="molecule type" value="Genomic_DNA"/>
</dbReference>
<dbReference type="GO" id="GO:0004930">
    <property type="term" value="F:G protein-coupled receptor activity"/>
    <property type="evidence" value="ECO:0007669"/>
    <property type="project" value="InterPro"/>
</dbReference>
<dbReference type="GO" id="GO:0004984">
    <property type="term" value="F:olfactory receptor activity"/>
    <property type="evidence" value="ECO:0007669"/>
    <property type="project" value="TreeGrafter"/>
</dbReference>
<keyword evidence="4 5" id="KW-0472">Membrane</keyword>
<name>A0A9P1IDX3_9PELO</name>
<keyword evidence="3 5" id="KW-1133">Transmembrane helix</keyword>
<comment type="caution">
    <text evidence="6">The sequence shown here is derived from an EMBL/GenBank/DDBJ whole genome shotgun (WGS) entry which is preliminary data.</text>
</comment>
<dbReference type="OrthoDB" id="5849660at2759"/>
<organism evidence="6 7">
    <name type="scientific">Caenorhabditis angaria</name>
    <dbReference type="NCBI Taxonomy" id="860376"/>
    <lineage>
        <taxon>Eukaryota</taxon>
        <taxon>Metazoa</taxon>
        <taxon>Ecdysozoa</taxon>
        <taxon>Nematoda</taxon>
        <taxon>Chromadorea</taxon>
        <taxon>Rhabditida</taxon>
        <taxon>Rhabditina</taxon>
        <taxon>Rhabditomorpha</taxon>
        <taxon>Rhabditoidea</taxon>
        <taxon>Rhabditidae</taxon>
        <taxon>Peloderinae</taxon>
        <taxon>Caenorhabditis</taxon>
    </lineage>
</organism>
<dbReference type="PRINTS" id="PR00697">
    <property type="entry name" value="TMPROTEINSRA"/>
</dbReference>
<dbReference type="GO" id="GO:0016020">
    <property type="term" value="C:membrane"/>
    <property type="evidence" value="ECO:0007669"/>
    <property type="project" value="UniProtKB-SubCell"/>
</dbReference>
<sequence>MGVNLLESLLLYEALFKISEPCSLYHTNLECQYFQILVTTGNCGLVLIQIAMSIDRFLCLVWTSGCSSTIAMILGGSAFTASFSLFFFLTQNDPMNNYVSNCGYYPTASYSNFEFMLSVLFYITLANIPIDLALLRLSFWREKRILRSFIMQERFETRSSLKSTQAMFILSICQFSFMASYSGITWFLLQVQVYMTSFQYSVILSLVYATPYACLTLPLVLCAILRFIKNQRNRSITSLTNHRETHEEHMQKITKIWN</sequence>
<dbReference type="PANTHER" id="PTHR31357:SF15">
    <property type="entry name" value="SERPENTINE RECEPTOR CLASS ALPHA-13"/>
    <property type="match status" value="1"/>
</dbReference>
<evidence type="ECO:0000313" key="7">
    <source>
        <dbReference type="Proteomes" id="UP001152747"/>
    </source>
</evidence>
<proteinExistence type="predicted"/>